<feature type="transmembrane region" description="Helical" evidence="1">
    <location>
        <begin position="174"/>
        <end position="193"/>
    </location>
</feature>
<keyword evidence="1" id="KW-1133">Transmembrane helix</keyword>
<feature type="transmembrane region" description="Helical" evidence="1">
    <location>
        <begin position="21"/>
        <end position="40"/>
    </location>
</feature>
<dbReference type="InterPro" id="IPR007294">
    <property type="entry name" value="DUF401"/>
</dbReference>
<organism evidence="2 3">
    <name type="scientific">Pyramidobacter porci</name>
    <dbReference type="NCBI Taxonomy" id="2605789"/>
    <lineage>
        <taxon>Bacteria</taxon>
        <taxon>Thermotogati</taxon>
        <taxon>Synergistota</taxon>
        <taxon>Synergistia</taxon>
        <taxon>Synergistales</taxon>
        <taxon>Dethiosulfovibrionaceae</taxon>
        <taxon>Pyramidobacter</taxon>
    </lineage>
</organism>
<dbReference type="EMBL" id="VUNH01000005">
    <property type="protein sequence ID" value="MST55612.1"/>
    <property type="molecule type" value="Genomic_DNA"/>
</dbReference>
<keyword evidence="3" id="KW-1185">Reference proteome</keyword>
<evidence type="ECO:0000256" key="1">
    <source>
        <dbReference type="SAM" id="Phobius"/>
    </source>
</evidence>
<feature type="transmembrane region" description="Helical" evidence="1">
    <location>
        <begin position="264"/>
        <end position="284"/>
    </location>
</feature>
<gene>
    <name evidence="2" type="ORF">FYJ74_06135</name>
</gene>
<feature type="transmembrane region" description="Helical" evidence="1">
    <location>
        <begin position="304"/>
        <end position="337"/>
    </location>
</feature>
<comment type="caution">
    <text evidence="2">The sequence shown here is derived from an EMBL/GenBank/DDBJ whole genome shotgun (WGS) entry which is preliminary data.</text>
</comment>
<dbReference type="PANTHER" id="PTHR39556:SF1">
    <property type="entry name" value="PROTEIN, PUTATIVE-RELATED"/>
    <property type="match status" value="1"/>
</dbReference>
<evidence type="ECO:0000313" key="3">
    <source>
        <dbReference type="Proteomes" id="UP000473699"/>
    </source>
</evidence>
<reference evidence="2 3" key="1">
    <citation type="submission" date="2019-08" db="EMBL/GenBank/DDBJ databases">
        <title>In-depth cultivation of the pig gut microbiome towards novel bacterial diversity and tailored functional studies.</title>
        <authorList>
            <person name="Wylensek D."/>
            <person name="Hitch T.C.A."/>
            <person name="Clavel T."/>
        </authorList>
    </citation>
    <scope>NUCLEOTIDE SEQUENCE [LARGE SCALE GENOMIC DNA]</scope>
    <source>
        <strain evidence="2 3">SM-530-WT-4B</strain>
    </source>
</reference>
<dbReference type="Proteomes" id="UP000473699">
    <property type="component" value="Unassembled WGS sequence"/>
</dbReference>
<accession>A0A6L5YDI8</accession>
<feature type="transmembrane region" description="Helical" evidence="1">
    <location>
        <begin position="60"/>
        <end position="78"/>
    </location>
</feature>
<keyword evidence="1" id="KW-0472">Membrane</keyword>
<feature type="transmembrane region" description="Helical" evidence="1">
    <location>
        <begin position="99"/>
        <end position="119"/>
    </location>
</feature>
<dbReference type="PANTHER" id="PTHR39556">
    <property type="entry name" value="PROTEIN, PUTATIVE-RELATED"/>
    <property type="match status" value="1"/>
</dbReference>
<dbReference type="Pfam" id="PF04165">
    <property type="entry name" value="DUF401"/>
    <property type="match status" value="1"/>
</dbReference>
<sequence length="413" mass="44568">MPREFLAMGAAFAFLVFFPKGKLWNGASLLITGLIMGLGAGQSPRGVAENFTSIVTSPPTMKTIAVILQIGVLSALMKQYDILGRLVEAFKDVFSSAKAVIMILPAAIGMVSVPGGAAISSPSVDELGDSLRLPVFKRAALNLTFRHCAFFLLPTSSSMIVFSNMAPHVSLYKLIALNVAFVAGMELASYLLYLRGAEAPVAPRSGGGHTLRGLVSILKYMSPIYVIVLLNGLFKVPMYLSAFASLALILAGWGRRDVKTYARAFRQGLSGQTFVTMLGIYFMQNTVRDLTGIMAAFQTMFAQSSGFGVLLVIAAAALLFGLATGLSYVPLGVLVPLLTSLHLPPTEELLYCVFIYTWSFNGYFFSPLHLCQALTLQQMNCSVSALDKGYLPLMIEMAVTPFVIFGLYRTILL</sequence>
<feature type="transmembrane region" description="Helical" evidence="1">
    <location>
        <begin position="139"/>
        <end position="162"/>
    </location>
</feature>
<dbReference type="AlphaFoldDB" id="A0A6L5YDI8"/>
<name>A0A6L5YDI8_9BACT</name>
<evidence type="ECO:0000313" key="2">
    <source>
        <dbReference type="EMBL" id="MST55612.1"/>
    </source>
</evidence>
<proteinExistence type="predicted"/>
<dbReference type="RefSeq" id="WP_154528699.1">
    <property type="nucleotide sequence ID" value="NZ_VUNH01000005.1"/>
</dbReference>
<keyword evidence="1" id="KW-0812">Transmembrane</keyword>
<feature type="transmembrane region" description="Helical" evidence="1">
    <location>
        <begin position="349"/>
        <end position="370"/>
    </location>
</feature>
<feature type="transmembrane region" description="Helical" evidence="1">
    <location>
        <begin position="390"/>
        <end position="408"/>
    </location>
</feature>
<protein>
    <submittedName>
        <fullName evidence="2">DUF401 family protein</fullName>
    </submittedName>
</protein>
<feature type="transmembrane region" description="Helical" evidence="1">
    <location>
        <begin position="224"/>
        <end position="252"/>
    </location>
</feature>